<feature type="compositionally biased region" description="Basic and acidic residues" evidence="1">
    <location>
        <begin position="613"/>
        <end position="624"/>
    </location>
</feature>
<keyword evidence="4" id="KW-1185">Reference proteome</keyword>
<protein>
    <submittedName>
        <fullName evidence="3">OLC1v1024553C1</fullName>
    </submittedName>
</protein>
<feature type="compositionally biased region" description="Polar residues" evidence="1">
    <location>
        <begin position="499"/>
        <end position="510"/>
    </location>
</feature>
<sequence length="881" mass="98772">MEGTQKSKKFNFVMPKPIPKWKPEKPTSVESGQGGLIHEDVSSVDVEILQSNPLIVRALPFGKENVETQLAAEEVAQTLDAGCTQAAEVCSHAAQTLDPGNATSSGLTASEKAVIPVDVMETFGSQLDTGKEISDVVSAGTDKPLIVVAENELQGDPVTRLSGNQFGLLSDTVNQVDINDSSNDSFDEEREAILANTSVGSTAPELMHYALDEKNFARKRGKEVEEADTEGRWSEGEMEDPQLDEMSQGFVTVKQSKNGFSSRVLKNKMQVMHLEISHLNLFNKFYLSAVYAKSTKIGRRQLWDDLHSFYQAHQGEIWMAGGDFNVIRSLDEYSGFSVQDRVEACVGSSKLTVKIYHGGGFVRRNGILLYIQGQVDYFDHVESGSISIEEVEFFIERLGYCGPHKIYFRDLSVKEHSGMRRLVGDEDLENGLINFAVDSVRASGWSTLQKPTEFVPYELDDGVIDDSEDDCGSCSDGGEYVIPRKPKKMGRPKRKNTETENVNQNATVDIQPQRRGRKPNQNSFCKFCKKTCHYASICQDLLKRKQLAEERAALRPWECTYCHKPGHKEDSCPILAQDEDELKIWLKKTRRKILILQKPEKGLPITQRRTKLPKPEKGLKKNLDKNQTAENRQSAEKNKGKKPAAQTEGRAEKIKGKKPATEGRVVKNKEKNQPDEAILKKLRKPIDSDASGSDQKTKMENAENVNAKRNHNDGSEIGSNSENKREIQRGLRPNVGINFWYDLCRYGNHTTESCVVLKAKGQMRCCKPNEMPLNHLGTLMMMITCRRNDHNDDNCRILDTQCSYCKKFARTPVDCPELELDNLIVVKKKASSQNIQAKRNILAAEQEQPSSENILAKEPILQQPNTNPPSHPISKAKRNVK</sequence>
<name>A0AAV1C3I6_OLDCO</name>
<feature type="region of interest" description="Disordered" evidence="1">
    <location>
        <begin position="843"/>
        <end position="881"/>
    </location>
</feature>
<gene>
    <name evidence="3" type="ORF">OLC1_LOCUS2161</name>
</gene>
<feature type="region of interest" description="Disordered" evidence="1">
    <location>
        <begin position="220"/>
        <end position="241"/>
    </location>
</feature>
<feature type="domain" description="PB1-like" evidence="2">
    <location>
        <begin position="349"/>
        <end position="429"/>
    </location>
</feature>
<dbReference type="AlphaFoldDB" id="A0AAV1C3I6"/>
<dbReference type="Proteomes" id="UP001161247">
    <property type="component" value="Chromosome 1"/>
</dbReference>
<accession>A0AAV1C3I6</accession>
<feature type="region of interest" description="Disordered" evidence="1">
    <location>
        <begin position="1"/>
        <end position="34"/>
    </location>
</feature>
<dbReference type="EMBL" id="OX459118">
    <property type="protein sequence ID" value="CAI9089901.1"/>
    <property type="molecule type" value="Genomic_DNA"/>
</dbReference>
<organism evidence="3 4">
    <name type="scientific">Oldenlandia corymbosa var. corymbosa</name>
    <dbReference type="NCBI Taxonomy" id="529605"/>
    <lineage>
        <taxon>Eukaryota</taxon>
        <taxon>Viridiplantae</taxon>
        <taxon>Streptophyta</taxon>
        <taxon>Embryophyta</taxon>
        <taxon>Tracheophyta</taxon>
        <taxon>Spermatophyta</taxon>
        <taxon>Magnoliopsida</taxon>
        <taxon>eudicotyledons</taxon>
        <taxon>Gunneridae</taxon>
        <taxon>Pentapetalae</taxon>
        <taxon>asterids</taxon>
        <taxon>lamiids</taxon>
        <taxon>Gentianales</taxon>
        <taxon>Rubiaceae</taxon>
        <taxon>Rubioideae</taxon>
        <taxon>Spermacoceae</taxon>
        <taxon>Hedyotis-Oldenlandia complex</taxon>
        <taxon>Oldenlandia</taxon>
    </lineage>
</organism>
<feature type="compositionally biased region" description="Basic residues" evidence="1">
    <location>
        <begin position="484"/>
        <end position="494"/>
    </location>
</feature>
<evidence type="ECO:0000313" key="3">
    <source>
        <dbReference type="EMBL" id="CAI9089901.1"/>
    </source>
</evidence>
<evidence type="ECO:0000259" key="2">
    <source>
        <dbReference type="Pfam" id="PF26130"/>
    </source>
</evidence>
<feature type="compositionally biased region" description="Basic and acidic residues" evidence="1">
    <location>
        <begin position="649"/>
        <end position="687"/>
    </location>
</feature>
<feature type="region of interest" description="Disordered" evidence="1">
    <location>
        <begin position="482"/>
        <end position="520"/>
    </location>
</feature>
<proteinExistence type="predicted"/>
<reference evidence="3" key="1">
    <citation type="submission" date="2023-03" db="EMBL/GenBank/DDBJ databases">
        <authorList>
            <person name="Julca I."/>
        </authorList>
    </citation>
    <scope>NUCLEOTIDE SEQUENCE</scope>
</reference>
<feature type="region of interest" description="Disordered" evidence="1">
    <location>
        <begin position="604"/>
        <end position="727"/>
    </location>
</feature>
<evidence type="ECO:0000313" key="4">
    <source>
        <dbReference type="Proteomes" id="UP001161247"/>
    </source>
</evidence>
<dbReference type="Pfam" id="PF26130">
    <property type="entry name" value="PB1-like"/>
    <property type="match status" value="1"/>
</dbReference>
<evidence type="ECO:0000256" key="1">
    <source>
        <dbReference type="SAM" id="MobiDB-lite"/>
    </source>
</evidence>
<dbReference type="InterPro" id="IPR058594">
    <property type="entry name" value="PB1-like_dom_pln"/>
</dbReference>